<keyword evidence="3" id="KW-1185">Reference proteome</keyword>
<sequence length="219" mass="25511">MAYRSTPHSGSGETPVKLMFGREIRTKLPEIDLESGNCKSKDNVHFKYKTYQARMKKYHDRKWHVSEHKFKVGDKVFIVNRAQGKLESKFSDIPYAIKERVGKDSFKVVNISNGKVYVRNQKHLKHISENKENKYKIDDRDSTYVEFDIDDSVNDSELVPEENSSSDVVIKGKISKKIVKNIPSLENEQQEKNDKRVTTRSGRTVKPNKKNDFLYYTCK</sequence>
<evidence type="ECO:0000313" key="3">
    <source>
        <dbReference type="Proteomes" id="UP001152795"/>
    </source>
</evidence>
<dbReference type="EMBL" id="CACRXK020004164">
    <property type="protein sequence ID" value="CAB4001728.1"/>
    <property type="molecule type" value="Genomic_DNA"/>
</dbReference>
<dbReference type="Proteomes" id="UP001152795">
    <property type="component" value="Unassembled WGS sequence"/>
</dbReference>
<reference evidence="2" key="1">
    <citation type="submission" date="2020-04" db="EMBL/GenBank/DDBJ databases">
        <authorList>
            <person name="Alioto T."/>
            <person name="Alioto T."/>
            <person name="Gomez Garrido J."/>
        </authorList>
    </citation>
    <scope>NUCLEOTIDE SEQUENCE</scope>
    <source>
        <strain evidence="2">A484AB</strain>
    </source>
</reference>
<proteinExistence type="predicted"/>
<dbReference type="PANTHER" id="PTHR37984:SF15">
    <property type="entry name" value="INTEGRASE CATALYTIC DOMAIN-CONTAINING PROTEIN"/>
    <property type="match status" value="1"/>
</dbReference>
<evidence type="ECO:0000313" key="2">
    <source>
        <dbReference type="EMBL" id="CAB4001728.1"/>
    </source>
</evidence>
<gene>
    <name evidence="2" type="ORF">PACLA_8A017267</name>
</gene>
<comment type="caution">
    <text evidence="2">The sequence shown here is derived from an EMBL/GenBank/DDBJ whole genome shotgun (WGS) entry which is preliminary data.</text>
</comment>
<name>A0A6S7IDK8_PARCT</name>
<dbReference type="AlphaFoldDB" id="A0A6S7IDK8"/>
<accession>A0A6S7IDK8</accession>
<evidence type="ECO:0000256" key="1">
    <source>
        <dbReference type="SAM" id="MobiDB-lite"/>
    </source>
</evidence>
<protein>
    <submittedName>
        <fullName evidence="2">Uncharacterized protein</fullName>
    </submittedName>
</protein>
<feature type="region of interest" description="Disordered" evidence="1">
    <location>
        <begin position="185"/>
        <end position="208"/>
    </location>
</feature>
<organism evidence="2 3">
    <name type="scientific">Paramuricea clavata</name>
    <name type="common">Red gorgonian</name>
    <name type="synonym">Violescent sea-whip</name>
    <dbReference type="NCBI Taxonomy" id="317549"/>
    <lineage>
        <taxon>Eukaryota</taxon>
        <taxon>Metazoa</taxon>
        <taxon>Cnidaria</taxon>
        <taxon>Anthozoa</taxon>
        <taxon>Octocorallia</taxon>
        <taxon>Malacalcyonacea</taxon>
        <taxon>Plexauridae</taxon>
        <taxon>Paramuricea</taxon>
    </lineage>
</organism>
<dbReference type="PANTHER" id="PTHR37984">
    <property type="entry name" value="PROTEIN CBG26694"/>
    <property type="match status" value="1"/>
</dbReference>
<dbReference type="InterPro" id="IPR050951">
    <property type="entry name" value="Retrovirus_Pol_polyprotein"/>
</dbReference>